<gene>
    <name evidence="1" type="ORF">C2845_PM17G06050</name>
</gene>
<evidence type="ECO:0000313" key="1">
    <source>
        <dbReference type="EMBL" id="RLM69851.1"/>
    </source>
</evidence>
<dbReference type="AlphaFoldDB" id="A0A3L6Q3T6"/>
<organism evidence="1 2">
    <name type="scientific">Panicum miliaceum</name>
    <name type="common">Proso millet</name>
    <name type="synonym">Broomcorn millet</name>
    <dbReference type="NCBI Taxonomy" id="4540"/>
    <lineage>
        <taxon>Eukaryota</taxon>
        <taxon>Viridiplantae</taxon>
        <taxon>Streptophyta</taxon>
        <taxon>Embryophyta</taxon>
        <taxon>Tracheophyta</taxon>
        <taxon>Spermatophyta</taxon>
        <taxon>Magnoliopsida</taxon>
        <taxon>Liliopsida</taxon>
        <taxon>Poales</taxon>
        <taxon>Poaceae</taxon>
        <taxon>PACMAD clade</taxon>
        <taxon>Panicoideae</taxon>
        <taxon>Panicodae</taxon>
        <taxon>Paniceae</taxon>
        <taxon>Panicinae</taxon>
        <taxon>Panicum</taxon>
        <taxon>Panicum sect. Panicum</taxon>
    </lineage>
</organism>
<protein>
    <submittedName>
        <fullName evidence="1">R3H domain-containing protein 4-like</fullName>
    </submittedName>
</protein>
<accession>A0A3L6Q3T6</accession>
<name>A0A3L6Q3T6_PANMI</name>
<dbReference type="OrthoDB" id="75169at2759"/>
<sequence>MTSVRNGKPWKTTTIKKRQGTGVPSRITLVRFLRMKKNGSQKRVLVALCPGVQLQKQGPYIRARERRIRPSEAGFAAPATSLCARRLHRPNLALRTSPAAGRKKKVPDATFLALRRASGVKLRRRQVWEWWGKAWRR</sequence>
<proteinExistence type="predicted"/>
<dbReference type="EMBL" id="PQIB02000014">
    <property type="protein sequence ID" value="RLM69851.1"/>
    <property type="molecule type" value="Genomic_DNA"/>
</dbReference>
<keyword evidence="2" id="KW-1185">Reference proteome</keyword>
<evidence type="ECO:0000313" key="2">
    <source>
        <dbReference type="Proteomes" id="UP000275267"/>
    </source>
</evidence>
<comment type="caution">
    <text evidence="1">The sequence shown here is derived from an EMBL/GenBank/DDBJ whole genome shotgun (WGS) entry which is preliminary data.</text>
</comment>
<reference evidence="2" key="1">
    <citation type="journal article" date="2019" name="Nat. Commun.">
        <title>The genome of broomcorn millet.</title>
        <authorList>
            <person name="Zou C."/>
            <person name="Miki D."/>
            <person name="Li D."/>
            <person name="Tang Q."/>
            <person name="Xiao L."/>
            <person name="Rajput S."/>
            <person name="Deng P."/>
            <person name="Jia W."/>
            <person name="Huang R."/>
            <person name="Zhang M."/>
            <person name="Sun Y."/>
            <person name="Hu J."/>
            <person name="Fu X."/>
            <person name="Schnable P.S."/>
            <person name="Li F."/>
            <person name="Zhang H."/>
            <person name="Feng B."/>
            <person name="Zhu X."/>
            <person name="Liu R."/>
            <person name="Schnable J.C."/>
            <person name="Zhu J.-K."/>
            <person name="Zhang H."/>
        </authorList>
    </citation>
    <scope>NUCLEOTIDE SEQUENCE [LARGE SCALE GENOMIC DNA]</scope>
</reference>
<dbReference type="Proteomes" id="UP000275267">
    <property type="component" value="Unassembled WGS sequence"/>
</dbReference>